<evidence type="ECO:0000313" key="2">
    <source>
        <dbReference type="EMBL" id="KFN92629.1"/>
    </source>
</evidence>
<proteinExistence type="predicted"/>
<evidence type="ECO:0000256" key="1">
    <source>
        <dbReference type="SAM" id="MobiDB-lite"/>
    </source>
</evidence>
<dbReference type="EMBL" id="JPVU01000088">
    <property type="protein sequence ID" value="KFN92629.1"/>
    <property type="molecule type" value="Genomic_DNA"/>
</dbReference>
<dbReference type="AlphaFoldDB" id="A0A091C6T5"/>
<dbReference type="Proteomes" id="UP000029380">
    <property type="component" value="Unassembled WGS sequence"/>
</dbReference>
<feature type="compositionally biased region" description="Basic residues" evidence="1">
    <location>
        <begin position="52"/>
        <end position="67"/>
    </location>
</feature>
<dbReference type="PATRIC" id="fig|1302649.3.peg.837"/>
<organism evidence="2 3">
    <name type="scientific">Tetragenococcus muriaticus PMC-11-5</name>
    <dbReference type="NCBI Taxonomy" id="1302649"/>
    <lineage>
        <taxon>Bacteria</taxon>
        <taxon>Bacillati</taxon>
        <taxon>Bacillota</taxon>
        <taxon>Bacilli</taxon>
        <taxon>Lactobacillales</taxon>
        <taxon>Enterococcaceae</taxon>
        <taxon>Tetragenococcus</taxon>
    </lineage>
</organism>
<evidence type="ECO:0000313" key="3">
    <source>
        <dbReference type="Proteomes" id="UP000029380"/>
    </source>
</evidence>
<reference evidence="2 3" key="1">
    <citation type="submission" date="2014-08" db="EMBL/GenBank/DDBJ databases">
        <title>Genome sequence of Tetragenococcus muriaticus.</title>
        <authorList>
            <person name="Chuea-nongthon C."/>
            <person name="Rodtong S."/>
            <person name="Yongsawatdigul J."/>
            <person name="Steele J.L."/>
            <person name="Liu X.-y."/>
            <person name="Speers J."/>
            <person name="Glasner J.D."/>
            <person name="Neeno-Eckwall E.C."/>
        </authorList>
    </citation>
    <scope>NUCLEOTIDE SEQUENCE [LARGE SCALE GENOMIC DNA]</scope>
    <source>
        <strain evidence="2 3">PMC-11-5</strain>
    </source>
</reference>
<accession>A0A091C6T5</accession>
<comment type="caution">
    <text evidence="2">The sequence shown here is derived from an EMBL/GenBank/DDBJ whole genome shotgun (WGS) entry which is preliminary data.</text>
</comment>
<protein>
    <submittedName>
        <fullName evidence="2">Signal recognition particle subunit</fullName>
    </submittedName>
</protein>
<feature type="region of interest" description="Disordered" evidence="1">
    <location>
        <begin position="28"/>
        <end position="77"/>
    </location>
</feature>
<gene>
    <name evidence="2" type="ORF">TMUPMC115_0834</name>
</gene>
<name>A0A091C6T5_9ENTE</name>
<sequence>MVEVNRMIKQFKESRKMMQQMSKGNMENIPGMEQMLGGGVKGKIGKMAMNRSMKKTKKRKKKKRKRNKESSSGFCLF</sequence>